<accession>I3YTD3</accession>
<dbReference type="EMBL" id="CP003280">
    <property type="protein sequence ID" value="AFL80251.1"/>
    <property type="molecule type" value="Genomic_DNA"/>
</dbReference>
<keyword evidence="1" id="KW-0732">Signal</keyword>
<dbReference type="Gene3D" id="2.130.10.10">
    <property type="entry name" value="YVTN repeat-like/Quinoprotein amine dehydrogenase"/>
    <property type="match status" value="1"/>
</dbReference>
<reference evidence="2 3" key="1">
    <citation type="submission" date="2012-06" db="EMBL/GenBank/DDBJ databases">
        <title>The complete genome of Aequorivita sublithincola DSM 14238.</title>
        <authorList>
            <consortium name="US DOE Joint Genome Institute (JGI-PGF)"/>
            <person name="Lucas S."/>
            <person name="Copeland A."/>
            <person name="Lapidus A."/>
            <person name="Goodwin L."/>
            <person name="Pitluck S."/>
            <person name="Peters L."/>
            <person name="Munk A.C.C."/>
            <person name="Kyrpides N."/>
            <person name="Mavromatis K."/>
            <person name="Pagani I."/>
            <person name="Ivanova N."/>
            <person name="Ovchinnikova G."/>
            <person name="Zeytun A."/>
            <person name="Detter J.C."/>
            <person name="Han C."/>
            <person name="Land M."/>
            <person name="Hauser L."/>
            <person name="Markowitz V."/>
            <person name="Cheng J.-F."/>
            <person name="Hugenholtz P."/>
            <person name="Woyke T."/>
            <person name="Wu D."/>
            <person name="Tindall B."/>
            <person name="Faehnrich R."/>
            <person name="Brambilla E."/>
            <person name="Klenk H.-P."/>
            <person name="Eisen J.A."/>
        </authorList>
    </citation>
    <scope>NUCLEOTIDE SEQUENCE [LARGE SCALE GENOMIC DNA]</scope>
    <source>
        <strain evidence="3">DSM 14238 / LMG 21431 / ACAM 643 / 9-3</strain>
    </source>
</reference>
<dbReference type="AlphaFoldDB" id="I3YTD3"/>
<dbReference type="PATRIC" id="fig|746697.3.peg.744"/>
<dbReference type="eggNOG" id="COG3209">
    <property type="taxonomic scope" value="Bacteria"/>
</dbReference>
<dbReference type="RefSeq" id="WP_014781509.1">
    <property type="nucleotide sequence ID" value="NC_018013.1"/>
</dbReference>
<gene>
    <name evidence="2" type="ordered locus">Aeqsu_0744</name>
</gene>
<keyword evidence="3" id="KW-1185">Reference proteome</keyword>
<dbReference type="InterPro" id="IPR011044">
    <property type="entry name" value="Quino_amine_DH_bsu"/>
</dbReference>
<proteinExistence type="predicted"/>
<evidence type="ECO:0000256" key="1">
    <source>
        <dbReference type="SAM" id="SignalP"/>
    </source>
</evidence>
<evidence type="ECO:0000313" key="2">
    <source>
        <dbReference type="EMBL" id="AFL80251.1"/>
    </source>
</evidence>
<dbReference type="InterPro" id="IPR015943">
    <property type="entry name" value="WD40/YVTN_repeat-like_dom_sf"/>
</dbReference>
<feature type="chain" id="PRO_5003682991" evidence="1">
    <location>
        <begin position="23"/>
        <end position="969"/>
    </location>
</feature>
<feature type="signal peptide" evidence="1">
    <location>
        <begin position="1"/>
        <end position="22"/>
    </location>
</feature>
<dbReference type="SUPFAM" id="SSF50969">
    <property type="entry name" value="YVTN repeat-like/Quinoprotein amine dehydrogenase"/>
    <property type="match status" value="2"/>
</dbReference>
<dbReference type="OrthoDB" id="1247310at2"/>
<sequence length="969" mass="104956">MKKLLLFLITTVLLLNLYQANAQVGIGTDMPNPSTQLEIKSANRGIMIPQVPLTSVTDQTTITAGNLESLLVYNINTSASLTPGYYYWYQGSWNRLLTETDLPDYIVFWDVINGQFTYIDENGDIQIINIADLETLTYLGLNADGHTLEYTDEDGVVTSIDLETVIKNFETVTTIVDNGDGTFTYTDEDGNTTTIDVSNLETLTFLALNPDGKTLEYTDEDGVVTSIDLETVIKNFETVTTIVDNGDGTFTYTDEDGNTTTIDVSNLETLTFLALNPDGKTLEYTDEDGVVTSIDLETVIKNFETVTTIVDNGDGTFTYTDEDGNTTTIDVSNLETLTFLALNPDGKTLEYTDEDGVVTQIDLAQVIKNFETVTTIVDNGDGTFTYTDEDGNTTTIDVSNLETLTFLALNPDGKTLEYTDEDGVVTSIDLETVIKNFETVTTIIDNGDGTFTYTDEDGNTTTIDVSNLETLTFLALNPDGKTLEYTDEDGVVTSINLETVIKNFETVTTIVDNGDGTFTYTDEDGNTTTIDVSDLETLTFLALNPDGKTLEYTDEDGVVTSIDLETVIKNFETVTTIIDNGDGTFTYTDEDGNTTTIDVSNLETLTFLALNPDGKTLEYTDEDGVVTSINLETVIKNFETVTTIVDNGDGTFTYTDEDGNTTTIDVSDLETLTFLALNPDGKTLEYTDEDGVVTSIDLETVIKNFETVTTIVDNGDGTFTYTDEDGNTTVISVGGAETLTTMVLNADGKTLEYKDENGDTTSIDLEAIIDAFETVTTVVVNADGTFTYTDEDGNTTDVDILGFLEVNNGLTKTNNTIQLGGALIKPTTITADATNTLAVAGLQSGSITDNLVVADPATGVLKQVNSAIPKFFYMPAIIFDTSVNGTFTRNLHAEYAAQFQGTGNPLLVSSTGAASSIPTLPATELEYHITYYDTTVFANLSIDANGVLTYDIIGNATEASYMTIVFVVK</sequence>
<organism evidence="2 3">
    <name type="scientific">Aequorivita sublithincola (strain DSM 14238 / LMG 21431 / ACAM 643 / 9-3)</name>
    <dbReference type="NCBI Taxonomy" id="746697"/>
    <lineage>
        <taxon>Bacteria</taxon>
        <taxon>Pseudomonadati</taxon>
        <taxon>Bacteroidota</taxon>
        <taxon>Flavobacteriia</taxon>
        <taxon>Flavobacteriales</taxon>
        <taxon>Flavobacteriaceae</taxon>
        <taxon>Aequorivita</taxon>
    </lineage>
</organism>
<evidence type="ECO:0000313" key="3">
    <source>
        <dbReference type="Proteomes" id="UP000006049"/>
    </source>
</evidence>
<dbReference type="KEGG" id="asl:Aeqsu_0744"/>
<dbReference type="STRING" id="746697.Aeqsu_0744"/>
<dbReference type="Proteomes" id="UP000006049">
    <property type="component" value="Chromosome"/>
</dbReference>
<dbReference type="HOGENOM" id="CLU_002543_0_0_10"/>
<name>I3YTD3_AEQSU</name>
<protein>
    <submittedName>
        <fullName evidence="2">Uncharacterized protein</fullName>
    </submittedName>
</protein>